<dbReference type="InterPro" id="IPR011035">
    <property type="entry name" value="Ribosomal_bL25/Gln-tRNA_synth"/>
</dbReference>
<protein>
    <recommendedName>
        <fullName evidence="8">Glutamine--tRNA ligase</fullName>
        <ecNumber evidence="8">6.1.1.18</ecNumber>
    </recommendedName>
</protein>
<evidence type="ECO:0000256" key="4">
    <source>
        <dbReference type="ARBA" id="ARBA00022741"/>
    </source>
</evidence>
<dbReference type="InterPro" id="IPR050132">
    <property type="entry name" value="Gln/Glu-tRNA_Ligase"/>
</dbReference>
<keyword evidence="5 9" id="KW-0067">ATP-binding</keyword>
<evidence type="ECO:0000256" key="7">
    <source>
        <dbReference type="ARBA" id="ARBA00023146"/>
    </source>
</evidence>
<evidence type="ECO:0000256" key="2">
    <source>
        <dbReference type="ARBA" id="ARBA00022490"/>
    </source>
</evidence>
<dbReference type="PANTHER" id="PTHR43097:SF5">
    <property type="entry name" value="GLUTAMATE--TRNA LIGASE"/>
    <property type="match status" value="1"/>
</dbReference>
<dbReference type="EMBL" id="JACSIT010000050">
    <property type="protein sequence ID" value="MBC6993017.1"/>
    <property type="molecule type" value="Genomic_DNA"/>
</dbReference>
<dbReference type="Pfam" id="PF00749">
    <property type="entry name" value="tRNA-synt_1c"/>
    <property type="match status" value="1"/>
</dbReference>
<evidence type="ECO:0000256" key="3">
    <source>
        <dbReference type="ARBA" id="ARBA00022598"/>
    </source>
</evidence>
<proteinExistence type="inferred from homology"/>
<feature type="domain" description="tRNA synthetases class I (E and Q) anti-codon binding" evidence="12">
    <location>
        <begin position="461"/>
        <end position="535"/>
    </location>
</feature>
<keyword evidence="7 9" id="KW-0030">Aminoacyl-tRNA synthetase</keyword>
<dbReference type="EC" id="6.1.1.18" evidence="8"/>
<dbReference type="NCBIfam" id="NF011291">
    <property type="entry name" value="PRK14703.1"/>
    <property type="match status" value="1"/>
</dbReference>
<accession>A0A923PFB0</accession>
<dbReference type="InterPro" id="IPR020058">
    <property type="entry name" value="Glu/Gln-tRNA-synth_Ib_cat-dom"/>
</dbReference>
<dbReference type="SUPFAM" id="SSF52374">
    <property type="entry name" value="Nucleotidylyl transferase"/>
    <property type="match status" value="1"/>
</dbReference>
<dbReference type="GO" id="GO:0005829">
    <property type="term" value="C:cytosol"/>
    <property type="evidence" value="ECO:0007669"/>
    <property type="project" value="TreeGrafter"/>
</dbReference>
<feature type="domain" description="Glutamyl/glutaminyl-tRNA synthetase class Ib anti-codon binding" evidence="11">
    <location>
        <begin position="340"/>
        <end position="443"/>
    </location>
</feature>
<dbReference type="GO" id="GO:0004819">
    <property type="term" value="F:glutamine-tRNA ligase activity"/>
    <property type="evidence" value="ECO:0007669"/>
    <property type="project" value="UniProtKB-UniRule"/>
</dbReference>
<evidence type="ECO:0000259" key="10">
    <source>
        <dbReference type="Pfam" id="PF00749"/>
    </source>
</evidence>
<keyword evidence="4 9" id="KW-0547">Nucleotide-binding</keyword>
<dbReference type="InterPro" id="IPR049437">
    <property type="entry name" value="tRNA-synt_1c_C2"/>
</dbReference>
<dbReference type="InterPro" id="IPR004514">
    <property type="entry name" value="Gln-tRNA-synth"/>
</dbReference>
<dbReference type="Proteomes" id="UP000650081">
    <property type="component" value="Unassembled WGS sequence"/>
</dbReference>
<dbReference type="Gene3D" id="3.40.50.620">
    <property type="entry name" value="HUPs"/>
    <property type="match status" value="1"/>
</dbReference>
<dbReference type="GO" id="GO:0005524">
    <property type="term" value="F:ATP binding"/>
    <property type="evidence" value="ECO:0007669"/>
    <property type="project" value="UniProtKB-KW"/>
</dbReference>
<sequence length="557" mass="63704">MTERIPEADNFIEEFIVEDLKNGKHGGRVHTRFPPEPNGYLHIGHAKAIVINFEIGKKYGGKTNLRMDDTNPSTEETHFVTNIENDLRWLGYEWEGETLYASDYFGELYEFALRLIDKGLAYVDDSTVEEIAQQKGDIDRPGTNSPFRDRSITENRDLFERMKAGEFPDGSKVLRAKIDMAHPNLLLRDPVLYRIKHEAHHRTGDAWCIYPLYDFAHGQSDSIEGITHSLCSLEFRHHRDLYNWLIEALEIFPSRQIEFARMNVDYLITSKRKLKKLVEEGIVAGWDDPRMGTLAGMRRKGYPPLALRNFCLRTGVTKRDNQQEYDLLEHNVREVLNDTADRYMAVLDPVKLVLTNYPADQVEMLTAERQPETEGSPALTEEALPFGKELWVEREDYQKEPQNRKYFRLAPGKDVRLKSAYIIHVSGHEEDADGVVTQINATYYPESRSGNDTSGVSAKGTIHWVAVREAIDLEVREYDKLFTDPTPMDHEDRDFLEFINPSSLQILAAKGEPALAKAQPGDTFQFLRKGYYTADPDGTPGKPVFNLTVGLKSGWKG</sequence>
<dbReference type="AlphaFoldDB" id="A0A923PFB0"/>
<comment type="caution">
    <text evidence="13">The sequence shown here is derived from an EMBL/GenBank/DDBJ whole genome shotgun (WGS) entry which is preliminary data.</text>
</comment>
<organism evidence="13 14">
    <name type="scientific">Neolewinella lacunae</name>
    <dbReference type="NCBI Taxonomy" id="1517758"/>
    <lineage>
        <taxon>Bacteria</taxon>
        <taxon>Pseudomonadati</taxon>
        <taxon>Bacteroidota</taxon>
        <taxon>Saprospiria</taxon>
        <taxon>Saprospirales</taxon>
        <taxon>Lewinellaceae</taxon>
        <taxon>Neolewinella</taxon>
    </lineage>
</organism>
<dbReference type="PRINTS" id="PR00987">
    <property type="entry name" value="TRNASYNTHGLU"/>
</dbReference>
<evidence type="ECO:0000313" key="14">
    <source>
        <dbReference type="Proteomes" id="UP000650081"/>
    </source>
</evidence>
<dbReference type="RefSeq" id="WP_187465142.1">
    <property type="nucleotide sequence ID" value="NZ_JACSIT010000050.1"/>
</dbReference>
<evidence type="ECO:0000256" key="5">
    <source>
        <dbReference type="ARBA" id="ARBA00022840"/>
    </source>
</evidence>
<evidence type="ECO:0000256" key="6">
    <source>
        <dbReference type="ARBA" id="ARBA00022917"/>
    </source>
</evidence>
<keyword evidence="6 9" id="KW-0648">Protein biosynthesis</keyword>
<dbReference type="InterPro" id="IPR020059">
    <property type="entry name" value="Glu/Gln-tRNA-synth_Ib_codon-bd"/>
</dbReference>
<dbReference type="GO" id="GO:0006425">
    <property type="term" value="P:glutaminyl-tRNA aminoacylation"/>
    <property type="evidence" value="ECO:0007669"/>
    <property type="project" value="UniProtKB-UniRule"/>
</dbReference>
<evidence type="ECO:0000313" key="13">
    <source>
        <dbReference type="EMBL" id="MBC6993017.1"/>
    </source>
</evidence>
<dbReference type="InterPro" id="IPR014729">
    <property type="entry name" value="Rossmann-like_a/b/a_fold"/>
</dbReference>
<dbReference type="SUPFAM" id="SSF50715">
    <property type="entry name" value="Ribosomal protein L25-like"/>
    <property type="match status" value="1"/>
</dbReference>
<dbReference type="FunFam" id="3.40.50.620:FF:000037">
    <property type="entry name" value="Glutamine--tRNA ligase cytoplasmic"/>
    <property type="match status" value="1"/>
</dbReference>
<dbReference type="Gene3D" id="2.40.240.10">
    <property type="entry name" value="Ribosomal Protein L25, Chain P"/>
    <property type="match status" value="2"/>
</dbReference>
<dbReference type="Pfam" id="PF03950">
    <property type="entry name" value="tRNA-synt_1c_C"/>
    <property type="match status" value="1"/>
</dbReference>
<dbReference type="Pfam" id="PF20974">
    <property type="entry name" value="tRNA-synt_1c_C2"/>
    <property type="match status" value="1"/>
</dbReference>
<keyword evidence="2" id="KW-0963">Cytoplasm</keyword>
<dbReference type="InterPro" id="IPR020056">
    <property type="entry name" value="Rbsml_bL25/Gln-tRNA_synth_N"/>
</dbReference>
<reference evidence="13" key="1">
    <citation type="submission" date="2020-08" db="EMBL/GenBank/DDBJ databases">
        <title>Lewinella bacteria from marine environments.</title>
        <authorList>
            <person name="Zhong Y."/>
        </authorList>
    </citation>
    <scope>NUCLEOTIDE SEQUENCE</scope>
    <source>
        <strain evidence="13">KCTC 42187</strain>
    </source>
</reference>
<feature type="domain" description="Glutamyl/glutaminyl-tRNA synthetase class Ib catalytic" evidence="10">
    <location>
        <begin position="29"/>
        <end position="337"/>
    </location>
</feature>
<name>A0A923PFB0_9BACT</name>
<dbReference type="PANTHER" id="PTHR43097">
    <property type="entry name" value="GLUTAMINE-TRNA LIGASE"/>
    <property type="match status" value="1"/>
</dbReference>
<evidence type="ECO:0000259" key="11">
    <source>
        <dbReference type="Pfam" id="PF03950"/>
    </source>
</evidence>
<keyword evidence="14" id="KW-1185">Reference proteome</keyword>
<dbReference type="InterPro" id="IPR000924">
    <property type="entry name" value="Glu/Gln-tRNA-synth"/>
</dbReference>
<gene>
    <name evidence="13" type="ORF">H9S92_02495</name>
</gene>
<evidence type="ECO:0000256" key="8">
    <source>
        <dbReference type="NCBIfam" id="TIGR00440"/>
    </source>
</evidence>
<keyword evidence="3 9" id="KW-0436">Ligase</keyword>
<comment type="similarity">
    <text evidence="1 9">Belongs to the class-I aminoacyl-tRNA synthetase family.</text>
</comment>
<evidence type="ECO:0000256" key="1">
    <source>
        <dbReference type="ARBA" id="ARBA00005594"/>
    </source>
</evidence>
<evidence type="ECO:0000256" key="9">
    <source>
        <dbReference type="RuleBase" id="RU363037"/>
    </source>
</evidence>
<dbReference type="NCBIfam" id="TIGR00440">
    <property type="entry name" value="glnS"/>
    <property type="match status" value="1"/>
</dbReference>
<evidence type="ECO:0000259" key="12">
    <source>
        <dbReference type="Pfam" id="PF20974"/>
    </source>
</evidence>